<dbReference type="AlphaFoldDB" id="A0A1I0PLS9"/>
<evidence type="ECO:0000313" key="10">
    <source>
        <dbReference type="Proteomes" id="UP000199373"/>
    </source>
</evidence>
<dbReference type="Pfam" id="PF00512">
    <property type="entry name" value="HisKA"/>
    <property type="match status" value="1"/>
</dbReference>
<reference evidence="9 10" key="1">
    <citation type="submission" date="2016-10" db="EMBL/GenBank/DDBJ databases">
        <authorList>
            <person name="de Groot N.N."/>
        </authorList>
    </citation>
    <scope>NUCLEOTIDE SEQUENCE [LARGE SCALE GENOMIC DNA]</scope>
    <source>
        <strain evidence="9 10">TC2-24</strain>
    </source>
</reference>
<sequence>MLLMVSWEDMYLYPLVWVVGILLFIALVIAVFVQLRTGKKIRSELAELEKVRQGNIEYEFILRAMKLCTWHIDAASRTLTIESDFREGQDNYVPAPDTPVEIIMAMVGRADRQRVRVALDDLCTGRSTSYHEQYQVKTSIAGLTYWEESYGTVVERDEEGNPSRILGATMRIDRRKQLEEALISARNKAEESDRLKTAFLANMGHEIRTPLNAIVGFADVLPMVDNAEDRNHLIREIQNNNQKLLRVIDGLVSMSKVEAEGQSLVRSQTELNALLRRIADHTAPVVDRTAVVVATEFPYAELMLTTDVSKLTEIINHFMQNAVKFTESGSITLGYELQDGEHVRIWVRDTGKGIPEEDKDRIFERFVKLDEYVPGTGLGLAMARTYAKSLGGTIGVETRLGHGSTFWVRLPLM</sequence>
<evidence type="ECO:0000256" key="1">
    <source>
        <dbReference type="ARBA" id="ARBA00000085"/>
    </source>
</evidence>
<keyword evidence="10" id="KW-1185">Reference proteome</keyword>
<dbReference type="CDD" id="cd00082">
    <property type="entry name" value="HisKA"/>
    <property type="match status" value="1"/>
</dbReference>
<dbReference type="PRINTS" id="PR00344">
    <property type="entry name" value="BCTRLSENSOR"/>
</dbReference>
<feature type="transmembrane region" description="Helical" evidence="7">
    <location>
        <begin position="12"/>
        <end position="33"/>
    </location>
</feature>
<evidence type="ECO:0000259" key="8">
    <source>
        <dbReference type="PROSITE" id="PS50109"/>
    </source>
</evidence>
<dbReference type="GO" id="GO:0000155">
    <property type="term" value="F:phosphorelay sensor kinase activity"/>
    <property type="evidence" value="ECO:0007669"/>
    <property type="project" value="InterPro"/>
</dbReference>
<evidence type="ECO:0000256" key="7">
    <source>
        <dbReference type="SAM" id="Phobius"/>
    </source>
</evidence>
<dbReference type="InterPro" id="IPR003594">
    <property type="entry name" value="HATPase_dom"/>
</dbReference>
<dbReference type="InterPro" id="IPR036097">
    <property type="entry name" value="HisK_dim/P_sf"/>
</dbReference>
<keyword evidence="7" id="KW-1133">Transmembrane helix</keyword>
<dbReference type="Pfam" id="PF02518">
    <property type="entry name" value="HATPase_c"/>
    <property type="match status" value="1"/>
</dbReference>
<dbReference type="InterPro" id="IPR050736">
    <property type="entry name" value="Sensor_HK_Regulatory"/>
</dbReference>
<keyword evidence="3" id="KW-0597">Phosphoprotein</keyword>
<dbReference type="SUPFAM" id="SSF47384">
    <property type="entry name" value="Homodimeric domain of signal transducing histidine kinase"/>
    <property type="match status" value="1"/>
</dbReference>
<proteinExistence type="predicted"/>
<dbReference type="Gene3D" id="3.30.450.20">
    <property type="entry name" value="PAS domain"/>
    <property type="match status" value="1"/>
</dbReference>
<dbReference type="Proteomes" id="UP000199373">
    <property type="component" value="Unassembled WGS sequence"/>
</dbReference>
<dbReference type="InterPro" id="IPR003661">
    <property type="entry name" value="HisK_dim/P_dom"/>
</dbReference>
<dbReference type="Gene3D" id="3.30.565.10">
    <property type="entry name" value="Histidine kinase-like ATPase, C-terminal domain"/>
    <property type="match status" value="1"/>
</dbReference>
<dbReference type="Gene3D" id="1.10.287.130">
    <property type="match status" value="1"/>
</dbReference>
<evidence type="ECO:0000256" key="4">
    <source>
        <dbReference type="ARBA" id="ARBA00022679"/>
    </source>
</evidence>
<dbReference type="InterPro" id="IPR004358">
    <property type="entry name" value="Sig_transdc_His_kin-like_C"/>
</dbReference>
<dbReference type="PROSITE" id="PS50109">
    <property type="entry name" value="HIS_KIN"/>
    <property type="match status" value="1"/>
</dbReference>
<keyword evidence="6" id="KW-0902">Two-component regulatory system</keyword>
<evidence type="ECO:0000256" key="6">
    <source>
        <dbReference type="ARBA" id="ARBA00023012"/>
    </source>
</evidence>
<dbReference type="SMART" id="SM00388">
    <property type="entry name" value="HisKA"/>
    <property type="match status" value="1"/>
</dbReference>
<evidence type="ECO:0000256" key="3">
    <source>
        <dbReference type="ARBA" id="ARBA00022553"/>
    </source>
</evidence>
<keyword evidence="7" id="KW-0812">Transmembrane</keyword>
<dbReference type="InterPro" id="IPR005467">
    <property type="entry name" value="His_kinase_dom"/>
</dbReference>
<dbReference type="SUPFAM" id="SSF55874">
    <property type="entry name" value="ATPase domain of HSP90 chaperone/DNA topoisomerase II/histidine kinase"/>
    <property type="match status" value="1"/>
</dbReference>
<dbReference type="PANTHER" id="PTHR43711:SF31">
    <property type="entry name" value="HISTIDINE KINASE"/>
    <property type="match status" value="1"/>
</dbReference>
<evidence type="ECO:0000256" key="2">
    <source>
        <dbReference type="ARBA" id="ARBA00012438"/>
    </source>
</evidence>
<dbReference type="EMBL" id="FOIQ01000004">
    <property type="protein sequence ID" value="SEW14758.1"/>
    <property type="molecule type" value="Genomic_DNA"/>
</dbReference>
<evidence type="ECO:0000313" key="9">
    <source>
        <dbReference type="EMBL" id="SEW14758.1"/>
    </source>
</evidence>
<name>A0A1I0PLS9_9BACT</name>
<dbReference type="EC" id="2.7.13.3" evidence="2"/>
<dbReference type="PANTHER" id="PTHR43711">
    <property type="entry name" value="TWO-COMPONENT HISTIDINE KINASE"/>
    <property type="match status" value="1"/>
</dbReference>
<organism evidence="9 10">
    <name type="scientific">Prevotella aff. ruminicola Tc2-24</name>
    <dbReference type="NCBI Taxonomy" id="81582"/>
    <lineage>
        <taxon>Bacteria</taxon>
        <taxon>Pseudomonadati</taxon>
        <taxon>Bacteroidota</taxon>
        <taxon>Bacteroidia</taxon>
        <taxon>Bacteroidales</taxon>
        <taxon>Prevotellaceae</taxon>
        <taxon>Prevotella</taxon>
    </lineage>
</organism>
<keyword evidence="4" id="KW-0808">Transferase</keyword>
<gene>
    <name evidence="9" type="ORF">SAMN04487850_1825</name>
</gene>
<feature type="domain" description="Histidine kinase" evidence="8">
    <location>
        <begin position="202"/>
        <end position="413"/>
    </location>
</feature>
<keyword evidence="5 9" id="KW-0418">Kinase</keyword>
<accession>A0A1I0PLS9</accession>
<protein>
    <recommendedName>
        <fullName evidence="2">histidine kinase</fullName>
        <ecNumber evidence="2">2.7.13.3</ecNumber>
    </recommendedName>
</protein>
<evidence type="ECO:0000256" key="5">
    <source>
        <dbReference type="ARBA" id="ARBA00022777"/>
    </source>
</evidence>
<dbReference type="SMART" id="SM00387">
    <property type="entry name" value="HATPase_c"/>
    <property type="match status" value="1"/>
</dbReference>
<keyword evidence="7" id="KW-0472">Membrane</keyword>
<dbReference type="InterPro" id="IPR036890">
    <property type="entry name" value="HATPase_C_sf"/>
</dbReference>
<comment type="catalytic activity">
    <reaction evidence="1">
        <text>ATP + protein L-histidine = ADP + protein N-phospho-L-histidine.</text>
        <dbReference type="EC" id="2.7.13.3"/>
    </reaction>
</comment>